<evidence type="ECO:0008006" key="3">
    <source>
        <dbReference type="Google" id="ProtNLM"/>
    </source>
</evidence>
<dbReference type="Pfam" id="PF05069">
    <property type="entry name" value="Phage_tail_S"/>
    <property type="match status" value="1"/>
</dbReference>
<reference evidence="1 2" key="1">
    <citation type="journal article" date="2020" name="Microb. Ecol.">
        <title>Ecogenomics of the Marine Benthic Filamentous Cyanobacterium Adonisia.</title>
        <authorList>
            <person name="Walter J.M."/>
            <person name="Coutinho F.H."/>
            <person name="Leomil L."/>
            <person name="Hargreaves P.I."/>
            <person name="Campeao M.E."/>
            <person name="Vieira V.V."/>
            <person name="Silva B.S."/>
            <person name="Fistarol G.O."/>
            <person name="Salomon P.S."/>
            <person name="Sawabe T."/>
            <person name="Mino S."/>
            <person name="Hosokawa M."/>
            <person name="Miyashita H."/>
            <person name="Maruyama F."/>
            <person name="van Verk M.C."/>
            <person name="Dutilh B.E."/>
            <person name="Thompson C.C."/>
            <person name="Thompson F.L."/>
        </authorList>
    </citation>
    <scope>NUCLEOTIDE SEQUENCE [LARGE SCALE GENOMIC DNA]</scope>
    <source>
        <strain evidence="1 2">CCMR0082</strain>
    </source>
</reference>
<gene>
    <name evidence="1" type="ORF">D0962_17790</name>
</gene>
<evidence type="ECO:0000313" key="2">
    <source>
        <dbReference type="Proteomes" id="UP000473574"/>
    </source>
</evidence>
<comment type="caution">
    <text evidence="1">The sequence shown here is derived from an EMBL/GenBank/DDBJ whole genome shotgun (WGS) entry which is preliminary data.</text>
</comment>
<protein>
    <recommendedName>
        <fullName evidence="3">Phage virion morphogenesis protein</fullName>
    </recommendedName>
</protein>
<proteinExistence type="predicted"/>
<organism evidence="1 2">
    <name type="scientific">Adonisia turfae CCMR0082</name>
    <dbReference type="NCBI Taxonomy" id="2304604"/>
    <lineage>
        <taxon>Bacteria</taxon>
        <taxon>Bacillati</taxon>
        <taxon>Cyanobacteriota</taxon>
        <taxon>Adonisia</taxon>
        <taxon>Adonisia turfae</taxon>
    </lineage>
</organism>
<dbReference type="AlphaFoldDB" id="A0A6M0S816"/>
<sequence>MPVRVEISDNEVNRRLTQLTLRANNLKPVFDQFGRYLLGRIRGYFRSETGPDGSPWAPLSPKYKARKIREGRDRGIGRYTLSMFNGLAYNVNGRRLVVGSKQPYAPAFQFGVPRRNQPARSFLGVTDADRDRLSELIADYLSD</sequence>
<evidence type="ECO:0000313" key="1">
    <source>
        <dbReference type="EMBL" id="NEZ64617.1"/>
    </source>
</evidence>
<dbReference type="EMBL" id="QZCE01000002">
    <property type="protein sequence ID" value="NEZ64617.1"/>
    <property type="molecule type" value="Genomic_DNA"/>
</dbReference>
<name>A0A6M0S816_9CYAN</name>
<dbReference type="InterPro" id="IPR006522">
    <property type="entry name" value="Phage_virion_morphogenesis"/>
</dbReference>
<accession>A0A6M0S816</accession>
<dbReference type="Proteomes" id="UP000473574">
    <property type="component" value="Unassembled WGS sequence"/>
</dbReference>
<dbReference type="RefSeq" id="WP_163665032.1">
    <property type="nucleotide sequence ID" value="NZ_QZCE01000002.1"/>
</dbReference>